<dbReference type="Gene3D" id="3.90.1300.10">
    <property type="entry name" value="Amidase signature (AS) domain"/>
    <property type="match status" value="1"/>
</dbReference>
<dbReference type="PANTHER" id="PTHR11895">
    <property type="entry name" value="TRANSAMIDASE"/>
    <property type="match status" value="1"/>
</dbReference>
<dbReference type="NCBIfam" id="TIGR02713">
    <property type="entry name" value="allophanate_hyd"/>
    <property type="match status" value="1"/>
</dbReference>
<comment type="caution">
    <text evidence="3">The sequence shown here is derived from an EMBL/GenBank/DDBJ whole genome shotgun (WGS) entry which is preliminary data.</text>
</comment>
<dbReference type="Gene3D" id="1.20.58.1700">
    <property type="match status" value="1"/>
</dbReference>
<evidence type="ECO:0000259" key="2">
    <source>
        <dbReference type="Pfam" id="PF21986"/>
    </source>
</evidence>
<dbReference type="Pfam" id="PF01425">
    <property type="entry name" value="Amidase"/>
    <property type="match status" value="1"/>
</dbReference>
<dbReference type="Pfam" id="PF21986">
    <property type="entry name" value="AH_C"/>
    <property type="match status" value="1"/>
</dbReference>
<dbReference type="NCBIfam" id="NF006043">
    <property type="entry name" value="PRK08186.1"/>
    <property type="match status" value="1"/>
</dbReference>
<gene>
    <name evidence="3" type="ORF">DFR24_3759</name>
</gene>
<accession>A0A4R7P0K0</accession>
<dbReference type="OrthoDB" id="8872210at2"/>
<feature type="domain" description="Allophanate hydrolase C-terminal" evidence="2">
    <location>
        <begin position="473"/>
        <end position="595"/>
    </location>
</feature>
<dbReference type="InterPro" id="IPR000120">
    <property type="entry name" value="Amidase"/>
</dbReference>
<keyword evidence="3" id="KW-0378">Hydrolase</keyword>
<dbReference type="InterPro" id="IPR053844">
    <property type="entry name" value="AH_C"/>
</dbReference>
<dbReference type="PANTHER" id="PTHR11895:SF169">
    <property type="entry name" value="GLUTAMYL-TRNA(GLN) AMIDOTRANSFERASE"/>
    <property type="match status" value="1"/>
</dbReference>
<evidence type="ECO:0000259" key="1">
    <source>
        <dbReference type="Pfam" id="PF01425"/>
    </source>
</evidence>
<keyword evidence="4" id="KW-1185">Reference proteome</keyword>
<organism evidence="3 4">
    <name type="scientific">Panacagrimonas perspica</name>
    <dbReference type="NCBI Taxonomy" id="381431"/>
    <lineage>
        <taxon>Bacteria</taxon>
        <taxon>Pseudomonadati</taxon>
        <taxon>Pseudomonadota</taxon>
        <taxon>Gammaproteobacteria</taxon>
        <taxon>Nevskiales</taxon>
        <taxon>Nevskiaceae</taxon>
        <taxon>Panacagrimonas</taxon>
    </lineage>
</organism>
<dbReference type="InterPro" id="IPR023631">
    <property type="entry name" value="Amidase_dom"/>
</dbReference>
<dbReference type="InterPro" id="IPR036928">
    <property type="entry name" value="AS_sf"/>
</dbReference>
<dbReference type="AlphaFoldDB" id="A0A4R7P0K0"/>
<dbReference type="EMBL" id="SOBT01000010">
    <property type="protein sequence ID" value="TDU26729.1"/>
    <property type="molecule type" value="Genomic_DNA"/>
</dbReference>
<protein>
    <submittedName>
        <fullName evidence="3">Allophanate hydrolase</fullName>
    </submittedName>
</protein>
<evidence type="ECO:0000313" key="4">
    <source>
        <dbReference type="Proteomes" id="UP000295341"/>
    </source>
</evidence>
<evidence type="ECO:0000313" key="3">
    <source>
        <dbReference type="EMBL" id="TDU26729.1"/>
    </source>
</evidence>
<dbReference type="Proteomes" id="UP000295341">
    <property type="component" value="Unassembled WGS sequence"/>
</dbReference>
<dbReference type="InterPro" id="IPR014085">
    <property type="entry name" value="Allophanate_hydrolase"/>
</dbReference>
<dbReference type="GO" id="GO:0016787">
    <property type="term" value="F:hydrolase activity"/>
    <property type="evidence" value="ECO:0007669"/>
    <property type="project" value="UniProtKB-KW"/>
</dbReference>
<name>A0A4R7P0K0_9GAMM</name>
<reference evidence="3 4" key="1">
    <citation type="submission" date="2019-03" db="EMBL/GenBank/DDBJ databases">
        <title>Genomic Encyclopedia of Type Strains, Phase IV (KMG-IV): sequencing the most valuable type-strain genomes for metagenomic binning, comparative biology and taxonomic classification.</title>
        <authorList>
            <person name="Goeker M."/>
        </authorList>
    </citation>
    <scope>NUCLEOTIDE SEQUENCE [LARGE SCALE GENOMIC DNA]</scope>
    <source>
        <strain evidence="3 4">DSM 26377</strain>
    </source>
</reference>
<dbReference type="SUPFAM" id="SSF75304">
    <property type="entry name" value="Amidase signature (AS) enzymes"/>
    <property type="match status" value="1"/>
</dbReference>
<proteinExistence type="predicted"/>
<feature type="domain" description="Amidase" evidence="1">
    <location>
        <begin position="35"/>
        <end position="446"/>
    </location>
</feature>
<dbReference type="Gene3D" id="3.10.490.10">
    <property type="entry name" value="Gamma-glutamyl cyclotransferase-like"/>
    <property type="match status" value="1"/>
</dbReference>
<sequence length="600" mass="63484">MNAGPNATSTIDLSPAALQAAYRNGTLTPRALLGQLQQQARDLNERFRIYIELLSDEQLEPFLHALEARDPASLPLYGVPFAIKDNLDLAGVPTTAACPAYAYTPTVSATVVARLLELGAIPTGKTNLDQFATGLNGLRSPYGECPNAFLPEYPSGGSSSGSALAVALGVASFALGTDTAGSGRVPAALNGLVGCKPTRGIVSTQGVVPCCPSLDCVSLFTRTPAEAASLLALLARFDEKQAWSRRNPMGNAAPARGRLSGFRFGVPRQADLVWCGCDEGPALFAAARARLEALGGEAFELEFQPFLDAAKMLYEPAGAAERYASFGHLLEDASVLPVIREVVAPGNRASAVERVHAAQRLRELQHQCDRELAAIDFVLTPTIPRAFTREQLRADPIRRNSELGTYTNFMNLLDYAAVAVPAGQQRSGLPWGVTLFGRAGTDQYLLAMAGHFVAGSVAPDATLKRALIPGDRIRVVVCGAHLQGLALNHQLRDRGARLVRATQTAPGHRLYALPGGPPFRPALVRDASGRCIDVEVWEMPASELASFLDGIGAPLGLGKVELADGSVENAFICEQGALGSARDITDFGGWRAYLAAPPAA</sequence>
<dbReference type="RefSeq" id="WP_133882902.1">
    <property type="nucleotide sequence ID" value="NZ_MWIN01000007.1"/>
</dbReference>